<evidence type="ECO:0000256" key="3">
    <source>
        <dbReference type="ARBA" id="ARBA00023242"/>
    </source>
</evidence>
<reference evidence="7" key="2">
    <citation type="submission" date="2020-01" db="EMBL/GenBank/DDBJ databases">
        <authorList>
            <person name="Korhonen P.K.K."/>
            <person name="Guangxu M.G."/>
            <person name="Wang T.W."/>
            <person name="Stroehlein A.J.S."/>
            <person name="Young N.D."/>
            <person name="Ang C.-S.A."/>
            <person name="Fernando D.W.F."/>
            <person name="Lu H.L."/>
            <person name="Taylor S.T."/>
            <person name="Ehtesham M.E.M."/>
            <person name="Najaraj S.H.N."/>
            <person name="Harsha G.H.G."/>
            <person name="Madugundu A.M."/>
            <person name="Renuse S.R."/>
            <person name="Holt D.H."/>
            <person name="Pandey A.P."/>
            <person name="Papenfuss A.P."/>
            <person name="Gasser R.B.G."/>
            <person name="Fischer K.F."/>
        </authorList>
    </citation>
    <scope>NUCLEOTIDE SEQUENCE</scope>
    <source>
        <strain evidence="7">SSS_KF_BRIS2020</strain>
    </source>
</reference>
<evidence type="ECO:0000256" key="2">
    <source>
        <dbReference type="ARBA" id="ARBA00023125"/>
    </source>
</evidence>
<dbReference type="OrthoDB" id="498543at2759"/>
<dbReference type="Proteomes" id="UP000070412">
    <property type="component" value="Unassembled WGS sequence"/>
</dbReference>
<dbReference type="InterPro" id="IPR036910">
    <property type="entry name" value="HMG_box_dom_sf"/>
</dbReference>
<keyword evidence="9" id="KW-1185">Reference proteome</keyword>
<sequence length="714" mass="84005">MSKKKSKTKNIKVENSTETLSLSSKCNIEGVFDDDTETESITEWKADEMMLLFNNIQQLLPKNDLGKYSTTLEKGIDWNRIRLPNRDPDECKQHALKIMKQLRQHRTLTEMLEDAKKFAENPWKSQQTHRINHPDLPKKPLSTYLKYFLEKSPKLQALNPTMNMSEIAKLVAEHYAKITPKKKAHYKKIYDEEMVVYRQKLLEFKSNHPEIEFGSNGSRRFCDDQKIGPIKPRTPFQLYKDYRLKKYIEENGEEIEENEEMLKIVVDAIREAWNNTISDKKRYKFIKKSLKDQERYDQELKEFQESNPKFVAPKLKSVLTKSELELKLKYEGKPSRPPRSGYTLFSKEMLKNMSDIETNERMVKIAKIWKELPESERNRYNDEATKLGAQYLQDLNDYLKNLPEDDKERAFLEEKSYYNRKVHDIKKKAEQSFVDNTALIAYQMEELKRLQQLHPEKNTADLMNIINNEWKKMNKDQKSVYMNLAQSIKSFVPNKQVMNKLINENDTKLIKIMKTKNEKEEELFRLTGIKKPRPSGFNQVCHYILVNRHDLATRDRLRFASERWRSLSQAKRNAYNLLAKRKFQCYKEVIAKFKENGRLPTEEEKALLEKYSVSDDEINEDNDENTKDNDIDDGEDDDDDEKTEKNGIETDSSTPPTPLQTDQIQNSTVAGSKRSITEESSQKKLNTKKFKTGDGLLYEESSDETDEDDDLLSE</sequence>
<dbReference type="EMBL" id="WVUK01000047">
    <property type="protein sequence ID" value="KAF7495638.1"/>
    <property type="molecule type" value="Genomic_DNA"/>
</dbReference>
<keyword evidence="2 4" id="KW-0238">DNA-binding</keyword>
<feature type="compositionally biased region" description="Acidic residues" evidence="5">
    <location>
        <begin position="630"/>
        <end position="641"/>
    </location>
</feature>
<evidence type="ECO:0000259" key="6">
    <source>
        <dbReference type="PROSITE" id="PS50118"/>
    </source>
</evidence>
<evidence type="ECO:0000256" key="4">
    <source>
        <dbReference type="PROSITE-ProRule" id="PRU00267"/>
    </source>
</evidence>
<dbReference type="InterPro" id="IPR051762">
    <property type="entry name" value="UBF1"/>
</dbReference>
<feature type="domain" description="HMG box" evidence="6">
    <location>
        <begin position="137"/>
        <end position="205"/>
    </location>
</feature>
<dbReference type="GO" id="GO:0005634">
    <property type="term" value="C:nucleus"/>
    <property type="evidence" value="ECO:0007669"/>
    <property type="project" value="UniProtKB-SubCell"/>
</dbReference>
<dbReference type="CDD" id="cd22003">
    <property type="entry name" value="HMG-box_UBF1_rpt6-like"/>
    <property type="match status" value="1"/>
</dbReference>
<evidence type="ECO:0000313" key="7">
    <source>
        <dbReference type="EMBL" id="KAF7495638.1"/>
    </source>
</evidence>
<reference evidence="9" key="1">
    <citation type="journal article" date="2020" name="PLoS Negl. Trop. Dis.">
        <title>High-quality nuclear genome for Sarcoptes scabiei-A critical resource for a neglected parasite.</title>
        <authorList>
            <person name="Korhonen P.K."/>
            <person name="Gasser R.B."/>
            <person name="Ma G."/>
            <person name="Wang T."/>
            <person name="Stroehlein A.J."/>
            <person name="Young N.D."/>
            <person name="Ang C.S."/>
            <person name="Fernando D.D."/>
            <person name="Lu H.C."/>
            <person name="Taylor S."/>
            <person name="Reynolds S.L."/>
            <person name="Mofiz E."/>
            <person name="Najaraj S.H."/>
            <person name="Gowda H."/>
            <person name="Madugundu A."/>
            <person name="Renuse S."/>
            <person name="Holt D."/>
            <person name="Pandey A."/>
            <person name="Papenfuss A.T."/>
            <person name="Fischer K."/>
        </authorList>
    </citation>
    <scope>NUCLEOTIDE SEQUENCE [LARGE SCALE GENOMIC DNA]</scope>
</reference>
<protein>
    <submittedName>
        <fullName evidence="7">Nucleolar transcription factor 1-A</fullName>
    </submittedName>
</protein>
<gene>
    <name evidence="7" type="ORF">SSS_1926</name>
</gene>
<evidence type="ECO:0000256" key="5">
    <source>
        <dbReference type="SAM" id="MobiDB-lite"/>
    </source>
</evidence>
<dbReference type="GO" id="GO:0003677">
    <property type="term" value="F:DNA binding"/>
    <property type="evidence" value="ECO:0007669"/>
    <property type="project" value="UniProtKB-UniRule"/>
</dbReference>
<dbReference type="PROSITE" id="PS50118">
    <property type="entry name" value="HMG_BOX_2"/>
    <property type="match status" value="3"/>
</dbReference>
<feature type="DNA-binding region" description="HMG box" evidence="4">
    <location>
        <begin position="335"/>
        <end position="399"/>
    </location>
</feature>
<dbReference type="Gene3D" id="1.10.30.10">
    <property type="entry name" value="High mobility group box domain"/>
    <property type="match status" value="5"/>
</dbReference>
<proteinExistence type="predicted"/>
<name>A0A834RK25_SARSC</name>
<evidence type="ECO:0000313" key="9">
    <source>
        <dbReference type="Proteomes" id="UP000070412"/>
    </source>
</evidence>
<evidence type="ECO:0000256" key="1">
    <source>
        <dbReference type="ARBA" id="ARBA00004123"/>
    </source>
</evidence>
<evidence type="ECO:0000313" key="8">
    <source>
        <dbReference type="EnsemblMetazoa" id="KAF7495638.1"/>
    </source>
</evidence>
<dbReference type="SUPFAM" id="SSF47095">
    <property type="entry name" value="HMG-box"/>
    <property type="match status" value="5"/>
</dbReference>
<dbReference type="InterPro" id="IPR009071">
    <property type="entry name" value="HMG_box_dom"/>
</dbReference>
<feature type="domain" description="HMG box" evidence="6">
    <location>
        <begin position="335"/>
        <end position="399"/>
    </location>
</feature>
<feature type="region of interest" description="Disordered" evidence="5">
    <location>
        <begin position="610"/>
        <end position="714"/>
    </location>
</feature>
<dbReference type="SMART" id="SM00398">
    <property type="entry name" value="HMG"/>
    <property type="match status" value="5"/>
</dbReference>
<feature type="DNA-binding region" description="HMG box" evidence="4">
    <location>
        <begin position="137"/>
        <end position="205"/>
    </location>
</feature>
<dbReference type="AlphaFoldDB" id="A0A834RK25"/>
<feature type="compositionally biased region" description="Acidic residues" evidence="5">
    <location>
        <begin position="614"/>
        <end position="623"/>
    </location>
</feature>
<comment type="subcellular location">
    <subcellularLocation>
        <location evidence="1">Nucleus</location>
    </subcellularLocation>
</comment>
<accession>A0A834RK25</accession>
<reference evidence="8" key="3">
    <citation type="submission" date="2022-06" db="UniProtKB">
        <authorList>
            <consortium name="EnsemblMetazoa"/>
        </authorList>
    </citation>
    <scope>IDENTIFICATION</scope>
</reference>
<dbReference type="Pfam" id="PF00505">
    <property type="entry name" value="HMG_box"/>
    <property type="match status" value="2"/>
</dbReference>
<dbReference type="CDD" id="cd00084">
    <property type="entry name" value="HMG-box_SF"/>
    <property type="match status" value="1"/>
</dbReference>
<feature type="compositionally biased region" description="Polar residues" evidence="5">
    <location>
        <begin position="649"/>
        <end position="670"/>
    </location>
</feature>
<dbReference type="PANTHER" id="PTHR46318">
    <property type="entry name" value="UPSTREAM BINDING TRANSCRIPTION FACTOR"/>
    <property type="match status" value="1"/>
</dbReference>
<dbReference type="CDD" id="cd21999">
    <property type="entry name" value="HMG-box_UBF1_rpt2"/>
    <property type="match status" value="1"/>
</dbReference>
<feature type="DNA-binding region" description="HMG box" evidence="4">
    <location>
        <begin position="229"/>
        <end position="304"/>
    </location>
</feature>
<dbReference type="PANTHER" id="PTHR46318:SF3">
    <property type="entry name" value="UPSTREAM BINDING TRANSCRIPTION FACTOR"/>
    <property type="match status" value="1"/>
</dbReference>
<keyword evidence="3 4" id="KW-0539">Nucleus</keyword>
<feature type="domain" description="HMG box" evidence="6">
    <location>
        <begin position="229"/>
        <end position="304"/>
    </location>
</feature>
<dbReference type="EnsemblMetazoa" id="SSS_1926s_mrna">
    <property type="protein sequence ID" value="KAF7495638.1"/>
    <property type="gene ID" value="SSS_1926"/>
</dbReference>
<feature type="compositionally biased region" description="Acidic residues" evidence="5">
    <location>
        <begin position="700"/>
        <end position="714"/>
    </location>
</feature>
<organism evidence="7">
    <name type="scientific">Sarcoptes scabiei</name>
    <name type="common">Itch mite</name>
    <name type="synonym">Acarus scabiei</name>
    <dbReference type="NCBI Taxonomy" id="52283"/>
    <lineage>
        <taxon>Eukaryota</taxon>
        <taxon>Metazoa</taxon>
        <taxon>Ecdysozoa</taxon>
        <taxon>Arthropoda</taxon>
        <taxon>Chelicerata</taxon>
        <taxon>Arachnida</taxon>
        <taxon>Acari</taxon>
        <taxon>Acariformes</taxon>
        <taxon>Sarcoptiformes</taxon>
        <taxon>Astigmata</taxon>
        <taxon>Psoroptidia</taxon>
        <taxon>Sarcoptoidea</taxon>
        <taxon>Sarcoptidae</taxon>
        <taxon>Sarcoptinae</taxon>
        <taxon>Sarcoptes</taxon>
    </lineage>
</organism>